<dbReference type="Proteomes" id="UP000693970">
    <property type="component" value="Unassembled WGS sequence"/>
</dbReference>
<reference evidence="2" key="1">
    <citation type="journal article" date="2021" name="Sci. Rep.">
        <title>Diploid genomic architecture of Nitzschia inconspicua, an elite biomass production diatom.</title>
        <authorList>
            <person name="Oliver A."/>
            <person name="Podell S."/>
            <person name="Pinowska A."/>
            <person name="Traller J.C."/>
            <person name="Smith S.R."/>
            <person name="McClure R."/>
            <person name="Beliaev A."/>
            <person name="Bohutskyi P."/>
            <person name="Hill E.A."/>
            <person name="Rabines A."/>
            <person name="Zheng H."/>
            <person name="Allen L.Z."/>
            <person name="Kuo A."/>
            <person name="Grigoriev I.V."/>
            <person name="Allen A.E."/>
            <person name="Hazlebeck D."/>
            <person name="Allen E.E."/>
        </authorList>
    </citation>
    <scope>NUCLEOTIDE SEQUENCE</scope>
    <source>
        <strain evidence="2">Hildebrandi</strain>
    </source>
</reference>
<dbReference type="EMBL" id="JAGRRH010000006">
    <property type="protein sequence ID" value="KAG7368037.1"/>
    <property type="molecule type" value="Genomic_DNA"/>
</dbReference>
<evidence type="ECO:0000313" key="2">
    <source>
        <dbReference type="EMBL" id="KAG7368037.1"/>
    </source>
</evidence>
<accession>A0A9K3Q1J6</accession>
<name>A0A9K3Q1J6_9STRA</name>
<feature type="signal peptide" evidence="1">
    <location>
        <begin position="1"/>
        <end position="24"/>
    </location>
</feature>
<dbReference type="OrthoDB" id="43521at2759"/>
<protein>
    <recommendedName>
        <fullName evidence="4">Fe2OG dioxygenase domain-containing protein</fullName>
    </recommendedName>
</protein>
<feature type="chain" id="PRO_5039925707" description="Fe2OG dioxygenase domain-containing protein" evidence="1">
    <location>
        <begin position="25"/>
        <end position="273"/>
    </location>
</feature>
<reference evidence="2" key="2">
    <citation type="submission" date="2021-04" db="EMBL/GenBank/DDBJ databases">
        <authorList>
            <person name="Podell S."/>
        </authorList>
    </citation>
    <scope>NUCLEOTIDE SEQUENCE</scope>
    <source>
        <strain evidence="2">Hildebrandi</strain>
    </source>
</reference>
<proteinExistence type="predicted"/>
<sequence length="273" mass="30841">MPSLPRIMIVLWSVLLVLFQVLQSVQHAFGFAIQRSYLRRHRHPPRNEVLKRDSHRASSFASVFAKDGVLYRQSVCTKDEMESIQQELSGAMKSLTQEQSSIAQHRFCASISKQPGSAILDILERGSIYSLVQRAVISSLVDSSPKIRLSQNIPVEVRLYQKPGASMAWHQDDILYDPPQIEIVFTVENTSDCATLWKVEHGLHSQETHPNSLLMLQAGGPEHCVTSLRRGRRVILKCAYIMEGATFLGGENYKYQFGESKTTSGSQKKKKKR</sequence>
<evidence type="ECO:0000256" key="1">
    <source>
        <dbReference type="SAM" id="SignalP"/>
    </source>
</evidence>
<keyword evidence="1" id="KW-0732">Signal</keyword>
<comment type="caution">
    <text evidence="2">The sequence shown here is derived from an EMBL/GenBank/DDBJ whole genome shotgun (WGS) entry which is preliminary data.</text>
</comment>
<keyword evidence="3" id="KW-1185">Reference proteome</keyword>
<evidence type="ECO:0000313" key="3">
    <source>
        <dbReference type="Proteomes" id="UP000693970"/>
    </source>
</evidence>
<dbReference type="AlphaFoldDB" id="A0A9K3Q1J6"/>
<evidence type="ECO:0008006" key="4">
    <source>
        <dbReference type="Google" id="ProtNLM"/>
    </source>
</evidence>
<organism evidence="2 3">
    <name type="scientific">Nitzschia inconspicua</name>
    <dbReference type="NCBI Taxonomy" id="303405"/>
    <lineage>
        <taxon>Eukaryota</taxon>
        <taxon>Sar</taxon>
        <taxon>Stramenopiles</taxon>
        <taxon>Ochrophyta</taxon>
        <taxon>Bacillariophyta</taxon>
        <taxon>Bacillariophyceae</taxon>
        <taxon>Bacillariophycidae</taxon>
        <taxon>Bacillariales</taxon>
        <taxon>Bacillariaceae</taxon>
        <taxon>Nitzschia</taxon>
    </lineage>
</organism>
<gene>
    <name evidence="2" type="ORF">IV203_030780</name>
</gene>